<dbReference type="Proteomes" id="UP000827872">
    <property type="component" value="Linkage Group LG03"/>
</dbReference>
<accession>A0ACB8EHN9</accession>
<proteinExistence type="predicted"/>
<keyword evidence="2" id="KW-1185">Reference proteome</keyword>
<sequence length="100" mass="11293">MGQLRQKVTMSPQVLWKCCDCNWNTWLAALGLAHLSMDFLYLINSQFCKNAIMFLKGARRGICQHQGNSAILFPTVKPSIKISIPLFPLLFTELYGKTDG</sequence>
<dbReference type="EMBL" id="CM037616">
    <property type="protein sequence ID" value="KAH7991825.1"/>
    <property type="molecule type" value="Genomic_DNA"/>
</dbReference>
<gene>
    <name evidence="1" type="ORF">K3G42_013403</name>
</gene>
<reference evidence="1" key="1">
    <citation type="submission" date="2021-08" db="EMBL/GenBank/DDBJ databases">
        <title>The first chromosome-level gecko genome reveals the dynamic sex chromosomes of Neotropical dwarf geckos (Sphaerodactylidae: Sphaerodactylus).</title>
        <authorList>
            <person name="Pinto B.J."/>
            <person name="Keating S.E."/>
            <person name="Gamble T."/>
        </authorList>
    </citation>
    <scope>NUCLEOTIDE SEQUENCE</scope>
    <source>
        <strain evidence="1">TG3544</strain>
    </source>
</reference>
<protein>
    <submittedName>
        <fullName evidence="1">Uncharacterized protein</fullName>
    </submittedName>
</protein>
<comment type="caution">
    <text evidence="1">The sequence shown here is derived from an EMBL/GenBank/DDBJ whole genome shotgun (WGS) entry which is preliminary data.</text>
</comment>
<name>A0ACB8EHN9_9SAUR</name>
<evidence type="ECO:0000313" key="1">
    <source>
        <dbReference type="EMBL" id="KAH7991825.1"/>
    </source>
</evidence>
<evidence type="ECO:0000313" key="2">
    <source>
        <dbReference type="Proteomes" id="UP000827872"/>
    </source>
</evidence>
<organism evidence="1 2">
    <name type="scientific">Sphaerodactylus townsendi</name>
    <dbReference type="NCBI Taxonomy" id="933632"/>
    <lineage>
        <taxon>Eukaryota</taxon>
        <taxon>Metazoa</taxon>
        <taxon>Chordata</taxon>
        <taxon>Craniata</taxon>
        <taxon>Vertebrata</taxon>
        <taxon>Euteleostomi</taxon>
        <taxon>Lepidosauria</taxon>
        <taxon>Squamata</taxon>
        <taxon>Bifurcata</taxon>
        <taxon>Gekkota</taxon>
        <taxon>Sphaerodactylidae</taxon>
        <taxon>Sphaerodactylus</taxon>
    </lineage>
</organism>